<proteinExistence type="predicted"/>
<sequence>MTADGDGGDQAQTQGDGHFEEFVEFLTAETRSDVRKTALNYFEGLSLSSEGVQLFKENDFAIGKRLRTLFHTSSSDQATILRILTNICAHASDCVQFVLSADGESGSSLITAVCSRFRTADDLAAAESGAKLLSNISLHNAYAVWERLHGVWPDFVREAVALLNREDREAYTNYVGYVLRNITTLNEVRAQVIEDESVLLDLLPLMNQERWPKRKRIAVDIVRNLCFQDNRHEQLLSRPQVLVAVLTPLIGPEELSSEENDLLPIELQYMEPSKTREPDVDVRIKLLETLYQ</sequence>
<reference evidence="3" key="1">
    <citation type="submission" date="2022-11" db="UniProtKB">
        <authorList>
            <consortium name="WormBaseParasite"/>
        </authorList>
    </citation>
    <scope>IDENTIFICATION</scope>
</reference>
<dbReference type="SUPFAM" id="SSF48371">
    <property type="entry name" value="ARM repeat"/>
    <property type="match status" value="1"/>
</dbReference>
<protein>
    <submittedName>
        <fullName evidence="3">Protein HGH1 N-terminal domain-containing protein</fullName>
    </submittedName>
</protein>
<dbReference type="InterPro" id="IPR039717">
    <property type="entry name" value="Hgh1"/>
</dbReference>
<feature type="domain" description="Protein HGH1 N-terminal" evidence="1">
    <location>
        <begin position="164"/>
        <end position="283"/>
    </location>
</feature>
<dbReference type="InterPro" id="IPR007205">
    <property type="entry name" value="Protein_HGH1_N"/>
</dbReference>
<dbReference type="Proteomes" id="UP000887566">
    <property type="component" value="Unplaced"/>
</dbReference>
<evidence type="ECO:0000313" key="3">
    <source>
        <dbReference type="WBParaSite" id="PSAMB.scaffold964size37954.g9958.t1"/>
    </source>
</evidence>
<dbReference type="InterPro" id="IPR016024">
    <property type="entry name" value="ARM-type_fold"/>
</dbReference>
<evidence type="ECO:0000259" key="1">
    <source>
        <dbReference type="Pfam" id="PF04063"/>
    </source>
</evidence>
<dbReference type="Gene3D" id="1.25.10.10">
    <property type="entry name" value="Leucine-rich Repeat Variant"/>
    <property type="match status" value="1"/>
</dbReference>
<name>A0A914XQ00_9BILA</name>
<evidence type="ECO:0000313" key="2">
    <source>
        <dbReference type="Proteomes" id="UP000887566"/>
    </source>
</evidence>
<keyword evidence="2" id="KW-1185">Reference proteome</keyword>
<accession>A0A914XQ00</accession>
<organism evidence="2 3">
    <name type="scientific">Plectus sambesii</name>
    <dbReference type="NCBI Taxonomy" id="2011161"/>
    <lineage>
        <taxon>Eukaryota</taxon>
        <taxon>Metazoa</taxon>
        <taxon>Ecdysozoa</taxon>
        <taxon>Nematoda</taxon>
        <taxon>Chromadorea</taxon>
        <taxon>Plectida</taxon>
        <taxon>Plectina</taxon>
        <taxon>Plectoidea</taxon>
        <taxon>Plectidae</taxon>
        <taxon>Plectus</taxon>
    </lineage>
</organism>
<dbReference type="WBParaSite" id="PSAMB.scaffold964size37954.g9958.t1">
    <property type="protein sequence ID" value="PSAMB.scaffold964size37954.g9958.t1"/>
    <property type="gene ID" value="PSAMB.scaffold964size37954.g9958"/>
</dbReference>
<dbReference type="Pfam" id="PF04063">
    <property type="entry name" value="DUF383"/>
    <property type="match status" value="1"/>
</dbReference>
<dbReference type="PANTHER" id="PTHR13387">
    <property type="entry name" value="PROTEIN HGH1 HOMOLOG"/>
    <property type="match status" value="1"/>
</dbReference>
<dbReference type="PANTHER" id="PTHR13387:SF9">
    <property type="entry name" value="PROTEIN HGH1 HOMOLOG"/>
    <property type="match status" value="1"/>
</dbReference>
<dbReference type="AlphaFoldDB" id="A0A914XQ00"/>
<dbReference type="InterPro" id="IPR011989">
    <property type="entry name" value="ARM-like"/>
</dbReference>